<evidence type="ECO:0000313" key="2">
    <source>
        <dbReference type="EMBL" id="MDC0682218.1"/>
    </source>
</evidence>
<dbReference type="InterPro" id="IPR016181">
    <property type="entry name" value="Acyl_CoA_acyltransferase"/>
</dbReference>
<organism evidence="2 3">
    <name type="scientific">Sorangium atrum</name>
    <dbReference type="NCBI Taxonomy" id="2995308"/>
    <lineage>
        <taxon>Bacteria</taxon>
        <taxon>Pseudomonadati</taxon>
        <taxon>Myxococcota</taxon>
        <taxon>Polyangia</taxon>
        <taxon>Polyangiales</taxon>
        <taxon>Polyangiaceae</taxon>
        <taxon>Sorangium</taxon>
    </lineage>
</organism>
<dbReference type="EC" id="2.3.1.-" evidence="2"/>
<dbReference type="Proteomes" id="UP001217485">
    <property type="component" value="Unassembled WGS sequence"/>
</dbReference>
<comment type="caution">
    <text evidence="2">The sequence shown here is derived from an EMBL/GenBank/DDBJ whole genome shotgun (WGS) entry which is preliminary data.</text>
</comment>
<dbReference type="InterPro" id="IPR000182">
    <property type="entry name" value="GNAT_dom"/>
</dbReference>
<dbReference type="Pfam" id="PF00583">
    <property type="entry name" value="Acetyltransf_1"/>
    <property type="match status" value="1"/>
</dbReference>
<dbReference type="SUPFAM" id="SSF55729">
    <property type="entry name" value="Acyl-CoA N-acyltransferases (Nat)"/>
    <property type="match status" value="1"/>
</dbReference>
<keyword evidence="3" id="KW-1185">Reference proteome</keyword>
<sequence>MSDPNEIAECNAQFLAAWIHFSRCLPGHRIEQTDGVSAILSGTGMALLNIATLSSPAGNRTDLERRARIGAELARTGGVPWFFALSDSWAPGGDADASAELLAGLGFQPAVSIMGMVAEALPTPRREIAGLELRRVGDAETRAAVADLNSTAYSLPLPIGRAALAHEALWDDRAFGRVGYVGDQPVCCAATFMVEGIRYVGFVATAAEHRRKGYAEAVMRCCLDDALSATGAQRTVLHATDLGRPVYEAMGYHAVTRFAFYTPPPDYLPPPQA</sequence>
<keyword evidence="2" id="KW-0012">Acyltransferase</keyword>
<gene>
    <name evidence="2" type="ORF">POL72_31095</name>
</gene>
<dbReference type="RefSeq" id="WP_272099894.1">
    <property type="nucleotide sequence ID" value="NZ_JAQNDK010000003.1"/>
</dbReference>
<dbReference type="Gene3D" id="3.40.630.30">
    <property type="match status" value="1"/>
</dbReference>
<protein>
    <submittedName>
        <fullName evidence="2">GNAT family N-acetyltransferase</fullName>
        <ecNumber evidence="2">2.3.1.-</ecNumber>
    </submittedName>
</protein>
<accession>A0ABT5C8D5</accession>
<dbReference type="GO" id="GO:0016746">
    <property type="term" value="F:acyltransferase activity"/>
    <property type="evidence" value="ECO:0007669"/>
    <property type="project" value="UniProtKB-KW"/>
</dbReference>
<dbReference type="PROSITE" id="PS51186">
    <property type="entry name" value="GNAT"/>
    <property type="match status" value="1"/>
</dbReference>
<dbReference type="CDD" id="cd04301">
    <property type="entry name" value="NAT_SF"/>
    <property type="match status" value="1"/>
</dbReference>
<evidence type="ECO:0000259" key="1">
    <source>
        <dbReference type="PROSITE" id="PS51186"/>
    </source>
</evidence>
<feature type="domain" description="N-acetyltransferase" evidence="1">
    <location>
        <begin position="131"/>
        <end position="271"/>
    </location>
</feature>
<keyword evidence="2" id="KW-0808">Transferase</keyword>
<reference evidence="2 3" key="1">
    <citation type="submission" date="2023-01" db="EMBL/GenBank/DDBJ databases">
        <title>Minimal conservation of predation-associated metabolite biosynthetic gene clusters underscores biosynthetic potential of Myxococcota including descriptions for ten novel species: Archangium lansinium sp. nov., Myxococcus landrumus sp. nov., Nannocystis bai.</title>
        <authorList>
            <person name="Ahearne A."/>
            <person name="Stevens C."/>
            <person name="Dowd S."/>
        </authorList>
    </citation>
    <scope>NUCLEOTIDE SEQUENCE [LARGE SCALE GENOMIC DNA]</scope>
    <source>
        <strain evidence="2 3">WIWO2</strain>
    </source>
</reference>
<dbReference type="EMBL" id="JAQNDK010000003">
    <property type="protein sequence ID" value="MDC0682218.1"/>
    <property type="molecule type" value="Genomic_DNA"/>
</dbReference>
<name>A0ABT5C8D5_9BACT</name>
<proteinExistence type="predicted"/>
<evidence type="ECO:0000313" key="3">
    <source>
        <dbReference type="Proteomes" id="UP001217485"/>
    </source>
</evidence>